<dbReference type="STRING" id="1071382.H2B0B6"/>
<feature type="domain" description="Serine aminopeptidase S33" evidence="1">
    <location>
        <begin position="215"/>
        <end position="258"/>
    </location>
</feature>
<dbReference type="OrthoDB" id="10249433at2759"/>
<dbReference type="GO" id="GO:0008474">
    <property type="term" value="F:palmitoyl-(protein) hydrolase activity"/>
    <property type="evidence" value="ECO:0007669"/>
    <property type="project" value="TreeGrafter"/>
</dbReference>
<sequence length="310" mass="35293">MLIGAMALATFTSVGVLYYCQNLLLYPSWAQGARANIETPASMDLPYKHVLLTSKDGVDIEGYDVRNKDENSEATCLILCPNAGNIGYFISIMARFYHDMNMSVFIFSYRGYGKSQGYPTEDGLKLDADCVIEYLQNDSFHKNKKLVLYGRSLGGAVAVYIASKHSDLCSAVILENTFLNIRKVIPYFLPYLGSVLSRFCRDIWNSEQEILRCSVTASFLFLSGLKDEIVPPEHMEQLYRICPSRDKQFKTFPTGYHNDTISEEGYWDIIQEFLEDRQLIIVQDPISEEEHGDDDEAIEPFVNPFTKIMH</sequence>
<dbReference type="InParanoid" id="H2B0B6"/>
<keyword evidence="3" id="KW-1185">Reference proteome</keyword>
<dbReference type="EMBL" id="HE650829">
    <property type="protein sequence ID" value="CCF60066.1"/>
    <property type="molecule type" value="Genomic_DNA"/>
</dbReference>
<accession>H2B0B6</accession>
<dbReference type="KEGG" id="kaf:KAFR_0I02870"/>
<dbReference type="PANTHER" id="PTHR12277">
    <property type="entry name" value="ALPHA/BETA HYDROLASE DOMAIN-CONTAINING PROTEIN"/>
    <property type="match status" value="1"/>
</dbReference>
<name>H2B0B6_KAZAF</name>
<dbReference type="SUPFAM" id="SSF53474">
    <property type="entry name" value="alpha/beta-Hydrolases"/>
    <property type="match status" value="1"/>
</dbReference>
<gene>
    <name evidence="2" type="primary">KAFR0I02870</name>
    <name evidence="2" type="ORF">KAFR_0I02870</name>
</gene>
<evidence type="ECO:0000313" key="2">
    <source>
        <dbReference type="EMBL" id="CCF60066.1"/>
    </source>
</evidence>
<proteinExistence type="predicted"/>
<evidence type="ECO:0000313" key="3">
    <source>
        <dbReference type="Proteomes" id="UP000005220"/>
    </source>
</evidence>
<dbReference type="eggNOG" id="KOG4391">
    <property type="taxonomic scope" value="Eukaryota"/>
</dbReference>
<evidence type="ECO:0000259" key="1">
    <source>
        <dbReference type="Pfam" id="PF12146"/>
    </source>
</evidence>
<dbReference type="Pfam" id="PF12146">
    <property type="entry name" value="Hydrolase_4"/>
    <property type="match status" value="2"/>
</dbReference>
<dbReference type="Gene3D" id="3.40.50.1820">
    <property type="entry name" value="alpha/beta hydrolase"/>
    <property type="match status" value="1"/>
</dbReference>
<dbReference type="GO" id="GO:0016020">
    <property type="term" value="C:membrane"/>
    <property type="evidence" value="ECO:0007669"/>
    <property type="project" value="TreeGrafter"/>
</dbReference>
<protein>
    <recommendedName>
        <fullName evidence="1">Serine aminopeptidase S33 domain-containing protein</fullName>
    </recommendedName>
</protein>
<dbReference type="Proteomes" id="UP000005220">
    <property type="component" value="Chromosome 9"/>
</dbReference>
<dbReference type="PANTHER" id="PTHR12277:SF81">
    <property type="entry name" value="PROTEIN ABHD13"/>
    <property type="match status" value="1"/>
</dbReference>
<reference evidence="2 3" key="1">
    <citation type="journal article" date="2011" name="Proc. Natl. Acad. Sci. U.S.A.">
        <title>Evolutionary erosion of yeast sex chromosomes by mating-type switching accidents.</title>
        <authorList>
            <person name="Gordon J.L."/>
            <person name="Armisen D."/>
            <person name="Proux-Wera E."/>
            <person name="Oheigeartaigh S.S."/>
            <person name="Byrne K.P."/>
            <person name="Wolfe K.H."/>
        </authorList>
    </citation>
    <scope>NUCLEOTIDE SEQUENCE [LARGE SCALE GENOMIC DNA]</scope>
    <source>
        <strain evidence="3">ATCC 22294 / BCRC 22015 / CBS 2517 / CECT 1963 / NBRC 1671 / NRRL Y-8276</strain>
    </source>
</reference>
<dbReference type="GeneID" id="13883701"/>
<dbReference type="MEROPS" id="S09.A35"/>
<organism evidence="2 3">
    <name type="scientific">Kazachstania africana (strain ATCC 22294 / BCRC 22015 / CBS 2517 / CECT 1963 / NBRC 1671 / NRRL Y-8276)</name>
    <name type="common">Yeast</name>
    <name type="synonym">Kluyveromyces africanus</name>
    <dbReference type="NCBI Taxonomy" id="1071382"/>
    <lineage>
        <taxon>Eukaryota</taxon>
        <taxon>Fungi</taxon>
        <taxon>Dikarya</taxon>
        <taxon>Ascomycota</taxon>
        <taxon>Saccharomycotina</taxon>
        <taxon>Saccharomycetes</taxon>
        <taxon>Saccharomycetales</taxon>
        <taxon>Saccharomycetaceae</taxon>
        <taxon>Kazachstania</taxon>
    </lineage>
</organism>
<dbReference type="InterPro" id="IPR029058">
    <property type="entry name" value="AB_hydrolase_fold"/>
</dbReference>
<dbReference type="HOGENOM" id="CLU_029375_2_0_1"/>
<dbReference type="AlphaFoldDB" id="H2B0B6"/>
<dbReference type="RefSeq" id="XP_003959201.1">
    <property type="nucleotide sequence ID" value="XM_003959152.1"/>
</dbReference>
<feature type="domain" description="Serine aminopeptidase S33" evidence="1">
    <location>
        <begin position="99"/>
        <end position="205"/>
    </location>
</feature>
<dbReference type="InterPro" id="IPR022742">
    <property type="entry name" value="Hydrolase_4"/>
</dbReference>